<dbReference type="AlphaFoldDB" id="A0A0C3DJ80"/>
<dbReference type="OrthoDB" id="2646723at2759"/>
<feature type="non-terminal residue" evidence="2">
    <location>
        <position position="64"/>
    </location>
</feature>
<feature type="domain" description="HAT C-terminal dimerisation" evidence="1">
    <location>
        <begin position="1"/>
        <end position="53"/>
    </location>
</feature>
<accession>A0A0C3DJ80</accession>
<keyword evidence="3" id="KW-1185">Reference proteome</keyword>
<evidence type="ECO:0000313" key="3">
    <source>
        <dbReference type="Proteomes" id="UP000053989"/>
    </source>
</evidence>
<dbReference type="HOGENOM" id="CLU_009123_11_1_1"/>
<dbReference type="SUPFAM" id="SSF53098">
    <property type="entry name" value="Ribonuclease H-like"/>
    <property type="match status" value="1"/>
</dbReference>
<sequence>YPMLHQMALDFLSVPATSTAVEHVFSQGCQLLHFTHNQLSPSTICAYLCLGAWGRCDLLIMEDL</sequence>
<gene>
    <name evidence="2" type="ORF">SCLCIDRAFT_94438</name>
</gene>
<reference evidence="2 3" key="1">
    <citation type="submission" date="2014-04" db="EMBL/GenBank/DDBJ databases">
        <authorList>
            <consortium name="DOE Joint Genome Institute"/>
            <person name="Kuo A."/>
            <person name="Kohler A."/>
            <person name="Nagy L.G."/>
            <person name="Floudas D."/>
            <person name="Copeland A."/>
            <person name="Barry K.W."/>
            <person name="Cichocki N."/>
            <person name="Veneault-Fourrey C."/>
            <person name="LaButti K."/>
            <person name="Lindquist E.A."/>
            <person name="Lipzen A."/>
            <person name="Lundell T."/>
            <person name="Morin E."/>
            <person name="Murat C."/>
            <person name="Sun H."/>
            <person name="Tunlid A."/>
            <person name="Henrissat B."/>
            <person name="Grigoriev I.V."/>
            <person name="Hibbett D.S."/>
            <person name="Martin F."/>
            <person name="Nordberg H.P."/>
            <person name="Cantor M.N."/>
            <person name="Hua S.X."/>
        </authorList>
    </citation>
    <scope>NUCLEOTIDE SEQUENCE [LARGE SCALE GENOMIC DNA]</scope>
    <source>
        <strain evidence="2 3">Foug A</strain>
    </source>
</reference>
<feature type="non-terminal residue" evidence="2">
    <location>
        <position position="1"/>
    </location>
</feature>
<evidence type="ECO:0000259" key="1">
    <source>
        <dbReference type="Pfam" id="PF05699"/>
    </source>
</evidence>
<protein>
    <recommendedName>
        <fullName evidence="1">HAT C-terminal dimerisation domain-containing protein</fullName>
    </recommendedName>
</protein>
<dbReference type="GO" id="GO:0046983">
    <property type="term" value="F:protein dimerization activity"/>
    <property type="evidence" value="ECO:0007669"/>
    <property type="project" value="InterPro"/>
</dbReference>
<evidence type="ECO:0000313" key="2">
    <source>
        <dbReference type="EMBL" id="KIM56394.1"/>
    </source>
</evidence>
<name>A0A0C3DJ80_9AGAM</name>
<reference evidence="3" key="2">
    <citation type="submission" date="2015-01" db="EMBL/GenBank/DDBJ databases">
        <title>Evolutionary Origins and Diversification of the Mycorrhizal Mutualists.</title>
        <authorList>
            <consortium name="DOE Joint Genome Institute"/>
            <consortium name="Mycorrhizal Genomics Consortium"/>
            <person name="Kohler A."/>
            <person name="Kuo A."/>
            <person name="Nagy L.G."/>
            <person name="Floudas D."/>
            <person name="Copeland A."/>
            <person name="Barry K.W."/>
            <person name="Cichocki N."/>
            <person name="Veneault-Fourrey C."/>
            <person name="LaButti K."/>
            <person name="Lindquist E.A."/>
            <person name="Lipzen A."/>
            <person name="Lundell T."/>
            <person name="Morin E."/>
            <person name="Murat C."/>
            <person name="Riley R."/>
            <person name="Ohm R."/>
            <person name="Sun H."/>
            <person name="Tunlid A."/>
            <person name="Henrissat B."/>
            <person name="Grigoriev I.V."/>
            <person name="Hibbett D.S."/>
            <person name="Martin F."/>
        </authorList>
    </citation>
    <scope>NUCLEOTIDE SEQUENCE [LARGE SCALE GENOMIC DNA]</scope>
    <source>
        <strain evidence="3">Foug A</strain>
    </source>
</reference>
<proteinExistence type="predicted"/>
<organism evidence="2 3">
    <name type="scientific">Scleroderma citrinum Foug A</name>
    <dbReference type="NCBI Taxonomy" id="1036808"/>
    <lineage>
        <taxon>Eukaryota</taxon>
        <taxon>Fungi</taxon>
        <taxon>Dikarya</taxon>
        <taxon>Basidiomycota</taxon>
        <taxon>Agaricomycotina</taxon>
        <taxon>Agaricomycetes</taxon>
        <taxon>Agaricomycetidae</taxon>
        <taxon>Boletales</taxon>
        <taxon>Sclerodermatineae</taxon>
        <taxon>Sclerodermataceae</taxon>
        <taxon>Scleroderma</taxon>
    </lineage>
</organism>
<dbReference type="InterPro" id="IPR012337">
    <property type="entry name" value="RNaseH-like_sf"/>
</dbReference>
<dbReference type="InParanoid" id="A0A0C3DJ80"/>
<dbReference type="Pfam" id="PF05699">
    <property type="entry name" value="Dimer_Tnp_hAT"/>
    <property type="match status" value="1"/>
</dbReference>
<dbReference type="Proteomes" id="UP000053989">
    <property type="component" value="Unassembled WGS sequence"/>
</dbReference>
<dbReference type="EMBL" id="KN822117">
    <property type="protein sequence ID" value="KIM56394.1"/>
    <property type="molecule type" value="Genomic_DNA"/>
</dbReference>
<dbReference type="InterPro" id="IPR008906">
    <property type="entry name" value="HATC_C_dom"/>
</dbReference>